<dbReference type="Proteomes" id="UP001456344">
    <property type="component" value="Chromosome"/>
</dbReference>
<organism evidence="1 2">
    <name type="scientific">Amycolatopsis coloradensis</name>
    <dbReference type="NCBI Taxonomy" id="76021"/>
    <lineage>
        <taxon>Bacteria</taxon>
        <taxon>Bacillati</taxon>
        <taxon>Actinomycetota</taxon>
        <taxon>Actinomycetes</taxon>
        <taxon>Pseudonocardiales</taxon>
        <taxon>Pseudonocardiaceae</taxon>
        <taxon>Amycolatopsis</taxon>
    </lineage>
</organism>
<accession>A0ACD5BFG5</accession>
<name>A0ACD5BFG5_9PSEU</name>
<sequence>MTGMAVRDVMTREVYSVRKGTPIADIAGVLAGRGVSAVPVVDDDRDVVGVVSEADLLLKQVESITTSRPRVPGIRSKADGRTAADVMSSPAVTVEADLPVAEAARLMVGNRVKRLPVVDRYGKLTGIVSRADLVHAFVRTDAEIRDEVLRDVSVLIRRPSLGEVRADVEDGIVTLRGEVERRSQAVLLSALVRRIAGVVDVDDRVRFEWDDEANRPTG</sequence>
<reference evidence="1" key="1">
    <citation type="submission" date="2023-10" db="EMBL/GenBank/DDBJ databases">
        <title>Whole genome sequencing of actinobacterial strain Amycolatopsis sp. (BCA-696) identifies the underlying plant growth-promoting genes.</title>
        <authorList>
            <person name="Gandham P."/>
            <person name="Vadla N."/>
            <person name="Saji A."/>
            <person name="Srinivas V."/>
            <person name="Ruperao P."/>
            <person name="Selvanayagam S."/>
            <person name="Saxena R.K."/>
            <person name="Rathore A."/>
            <person name="Gopalakrishnan S."/>
            <person name="Thakur V."/>
        </authorList>
    </citation>
    <scope>NUCLEOTIDE SEQUENCE</scope>
    <source>
        <strain evidence="1">BCA-696</strain>
    </source>
</reference>
<evidence type="ECO:0000313" key="1">
    <source>
        <dbReference type="EMBL" id="WYW18136.1"/>
    </source>
</evidence>
<gene>
    <name evidence="1" type="ORF">LCL61_21575</name>
</gene>
<protein>
    <submittedName>
        <fullName evidence="1">CBS domain-containing protein</fullName>
    </submittedName>
</protein>
<keyword evidence="2" id="KW-1185">Reference proteome</keyword>
<evidence type="ECO:0000313" key="2">
    <source>
        <dbReference type="Proteomes" id="UP001456344"/>
    </source>
</evidence>
<proteinExistence type="predicted"/>
<dbReference type="EMBL" id="CP150484">
    <property type="protein sequence ID" value="WYW18136.1"/>
    <property type="molecule type" value="Genomic_DNA"/>
</dbReference>